<protein>
    <submittedName>
        <fullName evidence="2">Uncharacterized protein</fullName>
    </submittedName>
</protein>
<evidence type="ECO:0000313" key="3">
    <source>
        <dbReference type="Proteomes" id="UP000514713"/>
    </source>
</evidence>
<feature type="compositionally biased region" description="Low complexity" evidence="1">
    <location>
        <begin position="366"/>
        <end position="380"/>
    </location>
</feature>
<dbReference type="AlphaFoldDB" id="A0A7D7QRJ3"/>
<name>A0A7D7QRJ3_9NOSO</name>
<feature type="region of interest" description="Disordered" evidence="1">
    <location>
        <begin position="357"/>
        <end position="436"/>
    </location>
</feature>
<evidence type="ECO:0000313" key="2">
    <source>
        <dbReference type="EMBL" id="QMS92065.1"/>
    </source>
</evidence>
<dbReference type="Proteomes" id="UP000514713">
    <property type="component" value="Chromosome"/>
</dbReference>
<dbReference type="EMBL" id="CP054698">
    <property type="protein sequence ID" value="QMS92065.1"/>
    <property type="molecule type" value="Genomic_DNA"/>
</dbReference>
<gene>
    <name evidence="2" type="ORF">HUN01_32340</name>
</gene>
<reference evidence="3" key="1">
    <citation type="submission" date="2020-06" db="EMBL/GenBank/DDBJ databases">
        <title>Nostoc edaphicum CCNP1411 genome.</title>
        <authorList>
            <person name="Fidor A."/>
            <person name="Grabski M."/>
            <person name="Gawor J."/>
            <person name="Gromadka R."/>
            <person name="Wegrzyn G."/>
            <person name="Mazur-Marzec H."/>
        </authorList>
    </citation>
    <scope>NUCLEOTIDE SEQUENCE [LARGE SCALE GENOMIC DNA]</scope>
    <source>
        <strain evidence="3">CCNP1411</strain>
    </source>
</reference>
<keyword evidence="3" id="KW-1185">Reference proteome</keyword>
<accession>A0A7D7QRJ3</accession>
<feature type="compositionally biased region" description="Polar residues" evidence="1">
    <location>
        <begin position="394"/>
        <end position="436"/>
    </location>
</feature>
<organism evidence="2 3">
    <name type="scientific">Nostoc edaphicum CCNP1411</name>
    <dbReference type="NCBI Taxonomy" id="1472755"/>
    <lineage>
        <taxon>Bacteria</taxon>
        <taxon>Bacillati</taxon>
        <taxon>Cyanobacteriota</taxon>
        <taxon>Cyanophyceae</taxon>
        <taxon>Nostocales</taxon>
        <taxon>Nostocaceae</taxon>
        <taxon>Nostoc</taxon>
    </lineage>
</organism>
<dbReference type="RefSeq" id="WP_181929597.1">
    <property type="nucleotide sequence ID" value="NZ_CP054698.1"/>
</dbReference>
<proteinExistence type="predicted"/>
<dbReference type="KEGG" id="ned:HUN01_32340"/>
<evidence type="ECO:0000256" key="1">
    <source>
        <dbReference type="SAM" id="MobiDB-lite"/>
    </source>
</evidence>
<sequence length="474" mass="52266">MANLSNWQDSLDEGLVNRLHRPLRQPGMMKMAMSQRIINRCDRFLNRLPLLNQQMQRWGNTNTLSSEPMPIVYAQPVSLAKEQEVENRVHNSLPTVSQVEPSPNVIQRKIDSSQSLPIRTVSNTIPTQNITDLSISNFTDDTTQSFTLETPINKTLTSSSEVSVVSPQPIAEQLPKIAEMALVDLTNSQTSLPNSAESNLNHPSQTIVDSISFSSSEIPIVSPQSIAEQLPQTAEMLSSQEFPSLPDVTLPIIQAKLQIDSRSQPSLPIVNDLNNLADQQETQADNYGDNISLVKHENLIYQISSKQLPIVTAQPLTPQVNLNKQKISFAINSPTFQNQPATTLNKQPVTISTPQINQSNHKQNISPLPVVSVTSPSNPSLKTESLPLPIAKATPSSKSNSQQSNLPNRNSISNTDSSSPPRSFTSPVLPTETSVSPIATQSNIDVDAIASQVERKLMRRLVIESERRGKNRWH</sequence>